<keyword evidence="10" id="KW-1185">Reference proteome</keyword>
<evidence type="ECO:0000256" key="1">
    <source>
        <dbReference type="ARBA" id="ARBA00004651"/>
    </source>
</evidence>
<name>A0A939C344_9ACTN</name>
<sequence length="308" mass="32789">MTSELTAVPRAIDRSRWRAPVTWRPARVPGGRRRWVLPLCVGVLVVLVLFAVVVPWVAGIDPRQTALADANQAPSWDHWFGTDQAGRDLVVRVAEGLRVSLLVAAVCAVVATVLGCVVGLTAAVVGGRTDRVLMRTVDGLNAVPHLLLGIVIAAMWKGAILAVIASIALTHWTQVARIVRAQALTVRTRDYVLATVSLGGSRRQVLVRHLLPAVAPQALLSVALLLPHAVWHESALSFLGVGLPPDRPSLGTLLEDARTRILVGQWWTLVFPSLALIATTAAVAGLSAAARDRLLPHRRTEVGVGGAA</sequence>
<comment type="caution">
    <text evidence="9">The sequence shown here is derived from an EMBL/GenBank/DDBJ whole genome shotgun (WGS) entry which is preliminary data.</text>
</comment>
<dbReference type="Gene3D" id="1.10.3720.10">
    <property type="entry name" value="MetI-like"/>
    <property type="match status" value="1"/>
</dbReference>
<keyword evidence="4 7" id="KW-0812">Transmembrane</keyword>
<feature type="transmembrane region" description="Helical" evidence="7">
    <location>
        <begin position="146"/>
        <end position="170"/>
    </location>
</feature>
<protein>
    <submittedName>
        <fullName evidence="9">ABC transporter permease</fullName>
    </submittedName>
</protein>
<evidence type="ECO:0000256" key="3">
    <source>
        <dbReference type="ARBA" id="ARBA00022475"/>
    </source>
</evidence>
<organism evidence="9 10">
    <name type="scientific">Nakamurella leprariae</name>
    <dbReference type="NCBI Taxonomy" id="2803911"/>
    <lineage>
        <taxon>Bacteria</taxon>
        <taxon>Bacillati</taxon>
        <taxon>Actinomycetota</taxon>
        <taxon>Actinomycetes</taxon>
        <taxon>Nakamurellales</taxon>
        <taxon>Nakamurellaceae</taxon>
        <taxon>Nakamurella</taxon>
    </lineage>
</organism>
<dbReference type="AlphaFoldDB" id="A0A939C344"/>
<evidence type="ECO:0000256" key="6">
    <source>
        <dbReference type="ARBA" id="ARBA00023136"/>
    </source>
</evidence>
<feature type="domain" description="ABC transmembrane type-1" evidence="8">
    <location>
        <begin position="97"/>
        <end position="287"/>
    </location>
</feature>
<proteinExistence type="inferred from homology"/>
<feature type="transmembrane region" description="Helical" evidence="7">
    <location>
        <begin position="210"/>
        <end position="231"/>
    </location>
</feature>
<dbReference type="InterPro" id="IPR050366">
    <property type="entry name" value="BP-dependent_transpt_permease"/>
</dbReference>
<accession>A0A939C344</accession>
<dbReference type="EMBL" id="JAERWK010000020">
    <property type="protein sequence ID" value="MBM9468732.1"/>
    <property type="molecule type" value="Genomic_DNA"/>
</dbReference>
<evidence type="ECO:0000259" key="8">
    <source>
        <dbReference type="PROSITE" id="PS50928"/>
    </source>
</evidence>
<dbReference type="GO" id="GO:0005886">
    <property type="term" value="C:plasma membrane"/>
    <property type="evidence" value="ECO:0007669"/>
    <property type="project" value="UniProtKB-SubCell"/>
</dbReference>
<dbReference type="InterPro" id="IPR000515">
    <property type="entry name" value="MetI-like"/>
</dbReference>
<evidence type="ECO:0000313" key="9">
    <source>
        <dbReference type="EMBL" id="MBM9468732.1"/>
    </source>
</evidence>
<dbReference type="PANTHER" id="PTHR43386:SF23">
    <property type="entry name" value="ABC TRANSPORTER"/>
    <property type="match status" value="1"/>
</dbReference>
<feature type="transmembrane region" description="Helical" evidence="7">
    <location>
        <begin position="35"/>
        <end position="58"/>
    </location>
</feature>
<keyword evidence="3" id="KW-1003">Cell membrane</keyword>
<dbReference type="PANTHER" id="PTHR43386">
    <property type="entry name" value="OLIGOPEPTIDE TRANSPORT SYSTEM PERMEASE PROTEIN APPC"/>
    <property type="match status" value="1"/>
</dbReference>
<feature type="transmembrane region" description="Helical" evidence="7">
    <location>
        <begin position="101"/>
        <end position="126"/>
    </location>
</feature>
<dbReference type="GO" id="GO:0055085">
    <property type="term" value="P:transmembrane transport"/>
    <property type="evidence" value="ECO:0007669"/>
    <property type="project" value="InterPro"/>
</dbReference>
<dbReference type="InterPro" id="IPR035906">
    <property type="entry name" value="MetI-like_sf"/>
</dbReference>
<comment type="similarity">
    <text evidence="7">Belongs to the binding-protein-dependent transport system permease family.</text>
</comment>
<dbReference type="CDD" id="cd06261">
    <property type="entry name" value="TM_PBP2"/>
    <property type="match status" value="1"/>
</dbReference>
<dbReference type="PROSITE" id="PS50928">
    <property type="entry name" value="ABC_TM1"/>
    <property type="match status" value="1"/>
</dbReference>
<evidence type="ECO:0000256" key="5">
    <source>
        <dbReference type="ARBA" id="ARBA00022989"/>
    </source>
</evidence>
<dbReference type="RefSeq" id="WP_205261674.1">
    <property type="nucleotide sequence ID" value="NZ_JAERWK010000020.1"/>
</dbReference>
<reference evidence="9" key="1">
    <citation type="submission" date="2021-01" db="EMBL/GenBank/DDBJ databases">
        <title>YIM 132084 draft genome.</title>
        <authorList>
            <person name="An D."/>
        </authorList>
    </citation>
    <scope>NUCLEOTIDE SEQUENCE</scope>
    <source>
        <strain evidence="9">YIM 132084</strain>
    </source>
</reference>
<dbReference type="Proteomes" id="UP000663792">
    <property type="component" value="Unassembled WGS sequence"/>
</dbReference>
<gene>
    <name evidence="9" type="ORF">JL106_15725</name>
</gene>
<keyword evidence="2 7" id="KW-0813">Transport</keyword>
<evidence type="ECO:0000313" key="10">
    <source>
        <dbReference type="Proteomes" id="UP000663792"/>
    </source>
</evidence>
<dbReference type="SUPFAM" id="SSF161098">
    <property type="entry name" value="MetI-like"/>
    <property type="match status" value="1"/>
</dbReference>
<evidence type="ECO:0000256" key="2">
    <source>
        <dbReference type="ARBA" id="ARBA00022448"/>
    </source>
</evidence>
<evidence type="ECO:0000256" key="7">
    <source>
        <dbReference type="RuleBase" id="RU363032"/>
    </source>
</evidence>
<feature type="transmembrane region" description="Helical" evidence="7">
    <location>
        <begin position="266"/>
        <end position="289"/>
    </location>
</feature>
<keyword evidence="6 7" id="KW-0472">Membrane</keyword>
<comment type="subcellular location">
    <subcellularLocation>
        <location evidence="1 7">Cell membrane</location>
        <topology evidence="1 7">Multi-pass membrane protein</topology>
    </subcellularLocation>
</comment>
<keyword evidence="5 7" id="KW-1133">Transmembrane helix</keyword>
<dbReference type="Pfam" id="PF00528">
    <property type="entry name" value="BPD_transp_1"/>
    <property type="match status" value="1"/>
</dbReference>
<evidence type="ECO:0000256" key="4">
    <source>
        <dbReference type="ARBA" id="ARBA00022692"/>
    </source>
</evidence>